<evidence type="ECO:0000313" key="3">
    <source>
        <dbReference type="Proteomes" id="UP000552644"/>
    </source>
</evidence>
<accession>A0A7W7QGS3</accession>
<dbReference type="AlphaFoldDB" id="A0A7W7QGS3"/>
<keyword evidence="1" id="KW-1133">Transmembrane helix</keyword>
<dbReference type="EMBL" id="JACHJP010000001">
    <property type="protein sequence ID" value="MBB4913326.1"/>
    <property type="molecule type" value="Genomic_DNA"/>
</dbReference>
<reference evidence="2 3" key="1">
    <citation type="submission" date="2020-08" db="EMBL/GenBank/DDBJ databases">
        <title>Genomic Encyclopedia of Type Strains, Phase III (KMG-III): the genomes of soil and plant-associated and newly described type strains.</title>
        <authorList>
            <person name="Whitman W."/>
        </authorList>
    </citation>
    <scope>NUCLEOTIDE SEQUENCE [LARGE SCALE GENOMIC DNA]</scope>
    <source>
        <strain evidence="2 3">CECT 8840</strain>
    </source>
</reference>
<sequence>MLSSEPSAATYSEAVEAILDALDDRDLTTAREHFRRAVHANPSAVTDLLKRLAATVAIPAGLVVVGFGIDIWANPHRSGYAWRCGNCPWTGSNYESMRAARSAAREHAHDHQADETPVPVVAEYGSDLHTEKAPS</sequence>
<dbReference type="RefSeq" id="WP_184712114.1">
    <property type="nucleotide sequence ID" value="NZ_JACHJP010000001.1"/>
</dbReference>
<dbReference type="Proteomes" id="UP000552644">
    <property type="component" value="Unassembled WGS sequence"/>
</dbReference>
<comment type="caution">
    <text evidence="2">The sequence shown here is derived from an EMBL/GenBank/DDBJ whole genome shotgun (WGS) entry which is preliminary data.</text>
</comment>
<organism evidence="2 3">
    <name type="scientific">Streptosporangium saharense</name>
    <dbReference type="NCBI Taxonomy" id="1706840"/>
    <lineage>
        <taxon>Bacteria</taxon>
        <taxon>Bacillati</taxon>
        <taxon>Actinomycetota</taxon>
        <taxon>Actinomycetes</taxon>
        <taxon>Streptosporangiales</taxon>
        <taxon>Streptosporangiaceae</taxon>
        <taxon>Streptosporangium</taxon>
    </lineage>
</organism>
<protein>
    <submittedName>
        <fullName evidence="2">Uncharacterized protein</fullName>
    </submittedName>
</protein>
<keyword evidence="3" id="KW-1185">Reference proteome</keyword>
<feature type="transmembrane region" description="Helical" evidence="1">
    <location>
        <begin position="52"/>
        <end position="73"/>
    </location>
</feature>
<evidence type="ECO:0000256" key="1">
    <source>
        <dbReference type="SAM" id="Phobius"/>
    </source>
</evidence>
<keyword evidence="1" id="KW-0812">Transmembrane</keyword>
<proteinExistence type="predicted"/>
<gene>
    <name evidence="2" type="ORF">FHS44_000398</name>
</gene>
<name>A0A7W7QGS3_9ACTN</name>
<evidence type="ECO:0000313" key="2">
    <source>
        <dbReference type="EMBL" id="MBB4913326.1"/>
    </source>
</evidence>
<keyword evidence="1" id="KW-0472">Membrane</keyword>